<dbReference type="EMBL" id="SEYY01002059">
    <property type="protein sequence ID" value="KAB7504964.1"/>
    <property type="molecule type" value="Genomic_DNA"/>
</dbReference>
<name>A0A5N5TE66_9CRUS</name>
<dbReference type="GO" id="GO:0006508">
    <property type="term" value="P:proteolysis"/>
    <property type="evidence" value="ECO:0007669"/>
    <property type="project" value="InterPro"/>
</dbReference>
<dbReference type="GO" id="GO:0004222">
    <property type="term" value="F:metalloendopeptidase activity"/>
    <property type="evidence" value="ECO:0007669"/>
    <property type="project" value="InterPro"/>
</dbReference>
<sequence length="178" mass="20306">VSAIYEDPSLKANLTIVLLRLIFYKDETQGHIYEGNAKKSLEAVNRWGETLHRLSAPHLKHDLSVWLTRLDLGGPSGYAPVSGICDPTRSCTLNRDEGLTSAFIIAHEMGHVFLQDSLKTREDSFKLFDLRRFIIQVPLLTPRQELVLHRTWWFLGFGASWVLVLHRSWCFILAGASY</sequence>
<keyword evidence="4" id="KW-1185">Reference proteome</keyword>
<evidence type="ECO:0000313" key="3">
    <source>
        <dbReference type="EMBL" id="KAB7504964.1"/>
    </source>
</evidence>
<dbReference type="SUPFAM" id="SSF55486">
    <property type="entry name" value="Metalloproteases ('zincins'), catalytic domain"/>
    <property type="match status" value="1"/>
</dbReference>
<reference evidence="3 4" key="1">
    <citation type="journal article" date="2019" name="PLoS Biol.">
        <title>Sex chromosomes control vertical transmission of feminizing Wolbachia symbionts in an isopod.</title>
        <authorList>
            <person name="Becking T."/>
            <person name="Chebbi M.A."/>
            <person name="Giraud I."/>
            <person name="Moumen B."/>
            <person name="Laverre T."/>
            <person name="Caubet Y."/>
            <person name="Peccoud J."/>
            <person name="Gilbert C."/>
            <person name="Cordaux R."/>
        </authorList>
    </citation>
    <scope>NUCLEOTIDE SEQUENCE [LARGE SCALE GENOMIC DNA]</scope>
    <source>
        <strain evidence="3">ANa2</strain>
        <tissue evidence="3">Whole body excluding digestive tract and cuticle</tissue>
    </source>
</reference>
<dbReference type="Pfam" id="PF13582">
    <property type="entry name" value="Reprolysin_3"/>
    <property type="match status" value="1"/>
</dbReference>
<evidence type="ECO:0000256" key="1">
    <source>
        <dbReference type="PROSITE-ProRule" id="PRU00276"/>
    </source>
</evidence>
<dbReference type="InterPro" id="IPR001590">
    <property type="entry name" value="Peptidase_M12B"/>
</dbReference>
<feature type="domain" description="Peptidase M12B" evidence="2">
    <location>
        <begin position="1"/>
        <end position="111"/>
    </location>
</feature>
<dbReference type="GO" id="GO:0007229">
    <property type="term" value="P:integrin-mediated signaling pathway"/>
    <property type="evidence" value="ECO:0007669"/>
    <property type="project" value="UniProtKB-KW"/>
</dbReference>
<feature type="non-terminal residue" evidence="3">
    <location>
        <position position="1"/>
    </location>
</feature>
<dbReference type="AlphaFoldDB" id="A0A5N5TE66"/>
<accession>A0A5N5TE66</accession>
<gene>
    <name evidence="3" type="primary">ADAMTS3_0</name>
    <name evidence="3" type="ORF">Anas_00620</name>
</gene>
<feature type="active site" evidence="1">
    <location>
        <position position="108"/>
    </location>
</feature>
<dbReference type="Gene3D" id="3.40.390.10">
    <property type="entry name" value="Collagenase (Catalytic Domain)"/>
    <property type="match status" value="1"/>
</dbReference>
<dbReference type="OrthoDB" id="6347336at2759"/>
<dbReference type="InterPro" id="IPR050439">
    <property type="entry name" value="ADAMTS_ADAMTS-like"/>
</dbReference>
<dbReference type="PROSITE" id="PS50215">
    <property type="entry name" value="ADAM_MEPRO"/>
    <property type="match status" value="1"/>
</dbReference>
<dbReference type="Proteomes" id="UP000326759">
    <property type="component" value="Unassembled WGS sequence"/>
</dbReference>
<organism evidence="3 4">
    <name type="scientific">Armadillidium nasatum</name>
    <dbReference type="NCBI Taxonomy" id="96803"/>
    <lineage>
        <taxon>Eukaryota</taxon>
        <taxon>Metazoa</taxon>
        <taxon>Ecdysozoa</taxon>
        <taxon>Arthropoda</taxon>
        <taxon>Crustacea</taxon>
        <taxon>Multicrustacea</taxon>
        <taxon>Malacostraca</taxon>
        <taxon>Eumalacostraca</taxon>
        <taxon>Peracarida</taxon>
        <taxon>Isopoda</taxon>
        <taxon>Oniscidea</taxon>
        <taxon>Crinocheta</taxon>
        <taxon>Armadillidiidae</taxon>
        <taxon>Armadillidium</taxon>
    </lineage>
</organism>
<protein>
    <submittedName>
        <fullName evidence="3">A disintegrin and metalloproteinase with thrombospondin motifs 3</fullName>
    </submittedName>
</protein>
<dbReference type="InterPro" id="IPR024079">
    <property type="entry name" value="MetalloPept_cat_dom_sf"/>
</dbReference>
<comment type="caution">
    <text evidence="3">The sequence shown here is derived from an EMBL/GenBank/DDBJ whole genome shotgun (WGS) entry which is preliminary data.</text>
</comment>
<evidence type="ECO:0000313" key="4">
    <source>
        <dbReference type="Proteomes" id="UP000326759"/>
    </source>
</evidence>
<dbReference type="GO" id="GO:0031012">
    <property type="term" value="C:extracellular matrix"/>
    <property type="evidence" value="ECO:0007669"/>
    <property type="project" value="TreeGrafter"/>
</dbReference>
<keyword evidence="3" id="KW-0401">Integrin</keyword>
<proteinExistence type="predicted"/>
<evidence type="ECO:0000259" key="2">
    <source>
        <dbReference type="PROSITE" id="PS50215"/>
    </source>
</evidence>
<dbReference type="PANTHER" id="PTHR13723">
    <property type="entry name" value="ADAMTS A DISINTEGRIN AND METALLOPROTEASE WITH THROMBOSPONDIN MOTIFS PROTEASE"/>
    <property type="match status" value="1"/>
</dbReference>
<comment type="caution">
    <text evidence="1">Lacks conserved residue(s) required for the propagation of feature annotation.</text>
</comment>
<dbReference type="PANTHER" id="PTHR13723:SF304">
    <property type="entry name" value="A DISINTEGRIN AND METALLOPROTEINASE WITH THROMBOSPONDIN MOTIFS 2-LIKE PROTEIN"/>
    <property type="match status" value="1"/>
</dbReference>
<dbReference type="GO" id="GO:0030198">
    <property type="term" value="P:extracellular matrix organization"/>
    <property type="evidence" value="ECO:0007669"/>
    <property type="project" value="TreeGrafter"/>
</dbReference>